<feature type="region of interest" description="Disordered" evidence="1">
    <location>
        <begin position="30"/>
        <end position="61"/>
    </location>
</feature>
<dbReference type="GO" id="GO:0006355">
    <property type="term" value="P:regulation of DNA-templated transcription"/>
    <property type="evidence" value="ECO:0007669"/>
    <property type="project" value="InterPro"/>
</dbReference>
<accession>A0A022RAI4</accession>
<dbReference type="InterPro" id="IPR010525">
    <property type="entry name" value="ARF_dom"/>
</dbReference>
<feature type="domain" description="Auxin response factor" evidence="2">
    <location>
        <begin position="86"/>
        <end position="128"/>
    </location>
</feature>
<dbReference type="GO" id="GO:0005634">
    <property type="term" value="C:nucleus"/>
    <property type="evidence" value="ECO:0007669"/>
    <property type="project" value="InterPro"/>
</dbReference>
<dbReference type="Proteomes" id="UP000030748">
    <property type="component" value="Unassembled WGS sequence"/>
</dbReference>
<gene>
    <name evidence="3" type="ORF">MIMGU_mgv1a012950mg</name>
</gene>
<dbReference type="Pfam" id="PF06507">
    <property type="entry name" value="ARF_AD"/>
    <property type="match status" value="1"/>
</dbReference>
<organism evidence="3 4">
    <name type="scientific">Erythranthe guttata</name>
    <name type="common">Yellow monkey flower</name>
    <name type="synonym">Mimulus guttatus</name>
    <dbReference type="NCBI Taxonomy" id="4155"/>
    <lineage>
        <taxon>Eukaryota</taxon>
        <taxon>Viridiplantae</taxon>
        <taxon>Streptophyta</taxon>
        <taxon>Embryophyta</taxon>
        <taxon>Tracheophyta</taxon>
        <taxon>Spermatophyta</taxon>
        <taxon>Magnoliopsida</taxon>
        <taxon>eudicotyledons</taxon>
        <taxon>Gunneridae</taxon>
        <taxon>Pentapetalae</taxon>
        <taxon>asterids</taxon>
        <taxon>lamiids</taxon>
        <taxon>Lamiales</taxon>
        <taxon>Phrymaceae</taxon>
        <taxon>Erythranthe</taxon>
    </lineage>
</organism>
<dbReference type="Gene3D" id="2.30.30.1040">
    <property type="match status" value="1"/>
</dbReference>
<evidence type="ECO:0000256" key="1">
    <source>
        <dbReference type="SAM" id="MobiDB-lite"/>
    </source>
</evidence>
<sequence>MCTYPKHLQSHVRFRPVYSNLHRFLRSLEGERSHTKTSTDSSKARSVHAEGEEGVQTTKTHHKLEDAKAKLLRNPRSWWCDWPLFIRCMGTIPGISNLDPLTWPDSEWCSLEVECDEPEISNTTNCVSRGGMPNILDGSLIGLNSKEMSDENCNQSDHVYTWLHLDPCLSPTILDDDFGAPKNSEYFPSLSGYLVGNLYVQEYADNVTLDGHLPQVRKFIPRYEVKKMGEGRCNF</sequence>
<proteinExistence type="predicted"/>
<dbReference type="GO" id="GO:0003677">
    <property type="term" value="F:DNA binding"/>
    <property type="evidence" value="ECO:0007669"/>
    <property type="project" value="InterPro"/>
</dbReference>
<dbReference type="AlphaFoldDB" id="A0A022RAI4"/>
<dbReference type="KEGG" id="egt:105959554"/>
<evidence type="ECO:0000313" key="3">
    <source>
        <dbReference type="EMBL" id="EYU36753.1"/>
    </source>
</evidence>
<dbReference type="EMBL" id="KI630592">
    <property type="protein sequence ID" value="EYU36753.1"/>
    <property type="molecule type" value="Genomic_DNA"/>
</dbReference>
<evidence type="ECO:0000259" key="2">
    <source>
        <dbReference type="Pfam" id="PF06507"/>
    </source>
</evidence>
<dbReference type="GO" id="GO:0009725">
    <property type="term" value="P:response to hormone"/>
    <property type="evidence" value="ECO:0007669"/>
    <property type="project" value="InterPro"/>
</dbReference>
<evidence type="ECO:0000313" key="4">
    <source>
        <dbReference type="Proteomes" id="UP000030748"/>
    </source>
</evidence>
<keyword evidence="4" id="KW-1185">Reference proteome</keyword>
<name>A0A022RAI4_ERYGU</name>
<protein>
    <recommendedName>
        <fullName evidence="2">Auxin response factor domain-containing protein</fullName>
    </recommendedName>
</protein>
<reference evidence="3 4" key="1">
    <citation type="journal article" date="2013" name="Proc. Natl. Acad. Sci. U.S.A.">
        <title>Fine-scale variation in meiotic recombination in Mimulus inferred from population shotgun sequencing.</title>
        <authorList>
            <person name="Hellsten U."/>
            <person name="Wright K.M."/>
            <person name="Jenkins J."/>
            <person name="Shu S."/>
            <person name="Yuan Y."/>
            <person name="Wessler S.R."/>
            <person name="Schmutz J."/>
            <person name="Willis J.H."/>
            <person name="Rokhsar D.S."/>
        </authorList>
    </citation>
    <scope>NUCLEOTIDE SEQUENCE [LARGE SCALE GENOMIC DNA]</scope>
    <source>
        <strain evidence="4">cv. DUN x IM62</strain>
    </source>
</reference>